<sequence length="210" mass="25199">MLNVSNFLTWKEHLLLMLALMDLDLSLVKDPPSSREEFERWDRSNRVSMMIIRFKIPQEFRGIVPEDVTTAKELLAGLDKFFAKNEEAERSMLQAEYYSIQYRENESVRELIMRMKTVEAKLKRAGTDHSLLLDDETIAHFALKLLPLRYVRLQNVYRRLEEKFANENGRWPLTEIWSTSELISRFDMEEENLRREIADEVKREKRRREQ</sequence>
<protein>
    <recommendedName>
        <fullName evidence="4">Retrotransposon Copia-like N-terminal domain-containing protein</fullName>
    </recommendedName>
</protein>
<feature type="chain" id="PRO_5025553413" description="Retrotransposon Copia-like N-terminal domain-containing protein" evidence="1">
    <location>
        <begin position="29"/>
        <end position="210"/>
    </location>
</feature>
<evidence type="ECO:0000313" key="3">
    <source>
        <dbReference type="Proteomes" id="UP000467841"/>
    </source>
</evidence>
<organism evidence="2 3">
    <name type="scientific">Microthlaspi erraticum</name>
    <dbReference type="NCBI Taxonomy" id="1685480"/>
    <lineage>
        <taxon>Eukaryota</taxon>
        <taxon>Viridiplantae</taxon>
        <taxon>Streptophyta</taxon>
        <taxon>Embryophyta</taxon>
        <taxon>Tracheophyta</taxon>
        <taxon>Spermatophyta</taxon>
        <taxon>Magnoliopsida</taxon>
        <taxon>eudicotyledons</taxon>
        <taxon>Gunneridae</taxon>
        <taxon>Pentapetalae</taxon>
        <taxon>rosids</taxon>
        <taxon>malvids</taxon>
        <taxon>Brassicales</taxon>
        <taxon>Brassicaceae</taxon>
        <taxon>Coluteocarpeae</taxon>
        <taxon>Microthlaspi</taxon>
    </lineage>
</organism>
<accession>A0A6D2IVV8</accession>
<comment type="caution">
    <text evidence="2">The sequence shown here is derived from an EMBL/GenBank/DDBJ whole genome shotgun (WGS) entry which is preliminary data.</text>
</comment>
<evidence type="ECO:0008006" key="4">
    <source>
        <dbReference type="Google" id="ProtNLM"/>
    </source>
</evidence>
<evidence type="ECO:0000313" key="2">
    <source>
        <dbReference type="EMBL" id="CAA7032695.1"/>
    </source>
</evidence>
<dbReference type="EMBL" id="CACVBM020001126">
    <property type="protein sequence ID" value="CAA7032695.1"/>
    <property type="molecule type" value="Genomic_DNA"/>
</dbReference>
<keyword evidence="3" id="KW-1185">Reference proteome</keyword>
<name>A0A6D2IVV8_9BRAS</name>
<feature type="signal peptide" evidence="1">
    <location>
        <begin position="1"/>
        <end position="28"/>
    </location>
</feature>
<dbReference type="Proteomes" id="UP000467841">
    <property type="component" value="Unassembled WGS sequence"/>
</dbReference>
<proteinExistence type="predicted"/>
<evidence type="ECO:0000256" key="1">
    <source>
        <dbReference type="SAM" id="SignalP"/>
    </source>
</evidence>
<gene>
    <name evidence="2" type="ORF">MERR_LOCUS19930</name>
</gene>
<keyword evidence="1" id="KW-0732">Signal</keyword>
<dbReference type="OrthoDB" id="1929566at2759"/>
<dbReference type="AlphaFoldDB" id="A0A6D2IVV8"/>
<dbReference type="Pfam" id="PF14223">
    <property type="entry name" value="Retrotran_gag_2"/>
    <property type="match status" value="1"/>
</dbReference>
<reference evidence="2" key="1">
    <citation type="submission" date="2020-01" db="EMBL/GenBank/DDBJ databases">
        <authorList>
            <person name="Mishra B."/>
        </authorList>
    </citation>
    <scope>NUCLEOTIDE SEQUENCE [LARGE SCALE GENOMIC DNA]</scope>
</reference>